<name>A0A8J2JE99_9HEXA</name>
<evidence type="ECO:0000259" key="1">
    <source>
        <dbReference type="Pfam" id="PF00651"/>
    </source>
</evidence>
<dbReference type="InterPro" id="IPR000210">
    <property type="entry name" value="BTB/POZ_dom"/>
</dbReference>
<reference evidence="2" key="1">
    <citation type="submission" date="2021-06" db="EMBL/GenBank/DDBJ databases">
        <authorList>
            <person name="Hodson N. C."/>
            <person name="Mongue J. A."/>
            <person name="Jaron S. K."/>
        </authorList>
    </citation>
    <scope>NUCLEOTIDE SEQUENCE</scope>
</reference>
<dbReference type="Proteomes" id="UP000708208">
    <property type="component" value="Unassembled WGS sequence"/>
</dbReference>
<dbReference type="OrthoDB" id="2311693at2759"/>
<protein>
    <recommendedName>
        <fullName evidence="1">BTB domain-containing protein</fullName>
    </recommendedName>
</protein>
<sequence length="55" mass="6190">ILSESPESHPIITMDGISAYDLNHVLEFVYLGRVSVYQENISGFMDTAQFLRIDG</sequence>
<comment type="caution">
    <text evidence="2">The sequence shown here is derived from an EMBL/GenBank/DDBJ whole genome shotgun (WGS) entry which is preliminary data.</text>
</comment>
<evidence type="ECO:0000313" key="3">
    <source>
        <dbReference type="Proteomes" id="UP000708208"/>
    </source>
</evidence>
<proteinExistence type="predicted"/>
<accession>A0A8J2JE99</accession>
<dbReference type="Pfam" id="PF00651">
    <property type="entry name" value="BTB"/>
    <property type="match status" value="1"/>
</dbReference>
<evidence type="ECO:0000313" key="2">
    <source>
        <dbReference type="EMBL" id="CAG7716232.1"/>
    </source>
</evidence>
<dbReference type="EMBL" id="CAJVCH010036890">
    <property type="protein sequence ID" value="CAG7716232.1"/>
    <property type="molecule type" value="Genomic_DNA"/>
</dbReference>
<dbReference type="AlphaFoldDB" id="A0A8J2JE99"/>
<feature type="domain" description="BTB" evidence="1">
    <location>
        <begin position="7"/>
        <end position="54"/>
    </location>
</feature>
<feature type="non-terminal residue" evidence="2">
    <location>
        <position position="55"/>
    </location>
</feature>
<gene>
    <name evidence="2" type="ORF">AFUS01_LOCUS5756</name>
</gene>
<feature type="non-terminal residue" evidence="2">
    <location>
        <position position="1"/>
    </location>
</feature>
<keyword evidence="3" id="KW-1185">Reference proteome</keyword>
<organism evidence="2 3">
    <name type="scientific">Allacma fusca</name>
    <dbReference type="NCBI Taxonomy" id="39272"/>
    <lineage>
        <taxon>Eukaryota</taxon>
        <taxon>Metazoa</taxon>
        <taxon>Ecdysozoa</taxon>
        <taxon>Arthropoda</taxon>
        <taxon>Hexapoda</taxon>
        <taxon>Collembola</taxon>
        <taxon>Symphypleona</taxon>
        <taxon>Sminthuridae</taxon>
        <taxon>Allacma</taxon>
    </lineage>
</organism>